<evidence type="ECO:0000313" key="6">
    <source>
        <dbReference type="EMBL" id="KAL3516239.1"/>
    </source>
</evidence>
<evidence type="ECO:0000256" key="2">
    <source>
        <dbReference type="ARBA" id="ARBA00011245"/>
    </source>
</evidence>
<dbReference type="EMBL" id="JBJUIK010000010">
    <property type="protein sequence ID" value="KAL3516239.1"/>
    <property type="molecule type" value="Genomic_DNA"/>
</dbReference>
<dbReference type="PANTHER" id="PTHR31623:SF110">
    <property type="entry name" value="VINORINE SYNTHASE-LIKE"/>
    <property type="match status" value="1"/>
</dbReference>
<sequence length="108" mass="12646">MRVEAVSIIFWRYFIEASKSQLNHPKCKKMVTAIHAVNFRPRMNPTLPDHAFGNLWRSTIAIPVSDGEKGYENLVAYLWNAVSNINWNYVKNCKVEMSIYILSRIQWN</sequence>
<keyword evidence="5" id="KW-0012">Acyltransferase</keyword>
<evidence type="ECO:0000256" key="1">
    <source>
        <dbReference type="ARBA" id="ARBA00009861"/>
    </source>
</evidence>
<evidence type="ECO:0000256" key="3">
    <source>
        <dbReference type="ARBA" id="ARBA00022589"/>
    </source>
</evidence>
<keyword evidence="4" id="KW-0808">Transferase</keyword>
<dbReference type="InterPro" id="IPR023213">
    <property type="entry name" value="CAT-like_dom_sf"/>
</dbReference>
<dbReference type="AlphaFoldDB" id="A0ABD2Z9U1"/>
<comment type="subunit">
    <text evidence="2">Monomer.</text>
</comment>
<dbReference type="GO" id="GO:0009820">
    <property type="term" value="P:alkaloid metabolic process"/>
    <property type="evidence" value="ECO:0007669"/>
    <property type="project" value="UniProtKB-KW"/>
</dbReference>
<comment type="caution">
    <text evidence="6">The sequence shown here is derived from an EMBL/GenBank/DDBJ whole genome shotgun (WGS) entry which is preliminary data.</text>
</comment>
<evidence type="ECO:0000256" key="5">
    <source>
        <dbReference type="ARBA" id="ARBA00023315"/>
    </source>
</evidence>
<dbReference type="Proteomes" id="UP001630127">
    <property type="component" value="Unassembled WGS sequence"/>
</dbReference>
<keyword evidence="7" id="KW-1185">Reference proteome</keyword>
<dbReference type="Gene3D" id="3.30.559.10">
    <property type="entry name" value="Chloramphenicol acetyltransferase-like domain"/>
    <property type="match status" value="1"/>
</dbReference>
<organism evidence="6 7">
    <name type="scientific">Cinchona calisaya</name>
    <dbReference type="NCBI Taxonomy" id="153742"/>
    <lineage>
        <taxon>Eukaryota</taxon>
        <taxon>Viridiplantae</taxon>
        <taxon>Streptophyta</taxon>
        <taxon>Embryophyta</taxon>
        <taxon>Tracheophyta</taxon>
        <taxon>Spermatophyta</taxon>
        <taxon>Magnoliopsida</taxon>
        <taxon>eudicotyledons</taxon>
        <taxon>Gunneridae</taxon>
        <taxon>Pentapetalae</taxon>
        <taxon>asterids</taxon>
        <taxon>lamiids</taxon>
        <taxon>Gentianales</taxon>
        <taxon>Rubiaceae</taxon>
        <taxon>Cinchonoideae</taxon>
        <taxon>Cinchoneae</taxon>
        <taxon>Cinchona</taxon>
    </lineage>
</organism>
<gene>
    <name evidence="6" type="ORF">ACH5RR_023141</name>
</gene>
<comment type="similarity">
    <text evidence="1">Belongs to the plant acyltransferase family.</text>
</comment>
<protein>
    <submittedName>
        <fullName evidence="6">Uncharacterized protein</fullName>
    </submittedName>
</protein>
<dbReference type="PANTHER" id="PTHR31623">
    <property type="entry name" value="F21J9.9"/>
    <property type="match status" value="1"/>
</dbReference>
<reference evidence="6 7" key="1">
    <citation type="submission" date="2024-11" db="EMBL/GenBank/DDBJ databases">
        <title>A near-complete genome assembly of Cinchona calisaya.</title>
        <authorList>
            <person name="Lian D.C."/>
            <person name="Zhao X.W."/>
            <person name="Wei L."/>
        </authorList>
    </citation>
    <scope>NUCLEOTIDE SEQUENCE [LARGE SCALE GENOMIC DNA]</scope>
    <source>
        <tissue evidence="6">Nenye</tissue>
    </source>
</reference>
<name>A0ABD2Z9U1_9GENT</name>
<keyword evidence="3" id="KW-0017">Alkaloid metabolism</keyword>
<evidence type="ECO:0000256" key="4">
    <source>
        <dbReference type="ARBA" id="ARBA00022679"/>
    </source>
</evidence>
<dbReference type="GO" id="GO:0016746">
    <property type="term" value="F:acyltransferase activity"/>
    <property type="evidence" value="ECO:0007669"/>
    <property type="project" value="UniProtKB-KW"/>
</dbReference>
<accession>A0ABD2Z9U1</accession>
<evidence type="ECO:0000313" key="7">
    <source>
        <dbReference type="Proteomes" id="UP001630127"/>
    </source>
</evidence>
<proteinExistence type="inferred from homology"/>
<dbReference type="Pfam" id="PF02458">
    <property type="entry name" value="Transferase"/>
    <property type="match status" value="1"/>
</dbReference>